<feature type="region of interest" description="Disordered" evidence="1">
    <location>
        <begin position="1"/>
        <end position="47"/>
    </location>
</feature>
<name>F8QX40_9EURO</name>
<feature type="domain" description="PiggyBac transposable element-derived protein" evidence="2">
    <location>
        <begin position="89"/>
        <end position="185"/>
    </location>
</feature>
<organism evidence="3">
    <name type="scientific">Endocarpon pusillum</name>
    <dbReference type="NCBI Taxonomy" id="364733"/>
    <lineage>
        <taxon>Eukaryota</taxon>
        <taxon>Fungi</taxon>
        <taxon>Dikarya</taxon>
        <taxon>Ascomycota</taxon>
        <taxon>Pezizomycotina</taxon>
        <taxon>Eurotiomycetes</taxon>
        <taxon>Chaetothyriomycetidae</taxon>
        <taxon>Verrucariales</taxon>
        <taxon>Verrucariaceae</taxon>
        <taxon>Endocarpon</taxon>
    </lineage>
</organism>
<dbReference type="Pfam" id="PF13843">
    <property type="entry name" value="DDE_Tnp_1_7"/>
    <property type="match status" value="1"/>
</dbReference>
<accession>F8QX40</accession>
<dbReference type="AlphaFoldDB" id="F8QX40"/>
<dbReference type="EMBL" id="HM193232">
    <property type="protein sequence ID" value="AEH41556.1"/>
    <property type="molecule type" value="mRNA"/>
</dbReference>
<evidence type="ECO:0000313" key="3">
    <source>
        <dbReference type="EMBL" id="AEH41556.1"/>
    </source>
</evidence>
<reference evidence="3" key="1">
    <citation type="journal article" date="2011" name="World J. Microbiol. Biotechnol.">
        <title>Construction and characterization of a full-length cDNA library from mycobiont of Endocarpon pusillum (lichen-forming Ascomycota).</title>
        <authorList>
            <person name="Wang Y.-Y."/>
            <person name="Zhang T."/>
            <person name="Zhou Q.-M."/>
            <person name="Wei J.-C."/>
        </authorList>
    </citation>
    <scope>NUCLEOTIDE SEQUENCE</scope>
</reference>
<evidence type="ECO:0000256" key="1">
    <source>
        <dbReference type="SAM" id="MobiDB-lite"/>
    </source>
</evidence>
<proteinExistence type="evidence at transcript level"/>
<sequence>MIPRKSQRVRKPVTIWEEKRAPSPATDPKITKKKARNRPETALRPVATEHLPLSSEFDENHLPELPAYEPLLKLRYKSSESSATGLSELQTFKKLFSQAVIDIIVDATNSYAENARQIAKECPFARPWKLVNSTDIWRYIGCLLYMGEHIEKKHEEYWQMSHCLNKSLSLERFQQIHRYLTLRDRSIHP</sequence>
<feature type="compositionally biased region" description="Basic residues" evidence="1">
    <location>
        <begin position="1"/>
        <end position="11"/>
    </location>
</feature>
<dbReference type="PANTHER" id="PTHR46599">
    <property type="entry name" value="PIGGYBAC TRANSPOSABLE ELEMENT-DERIVED PROTEIN 4"/>
    <property type="match status" value="1"/>
</dbReference>
<dbReference type="PANTHER" id="PTHR46599:SF3">
    <property type="entry name" value="PIGGYBAC TRANSPOSABLE ELEMENT-DERIVED PROTEIN 4"/>
    <property type="match status" value="1"/>
</dbReference>
<protein>
    <recommendedName>
        <fullName evidence="2">PiggyBac transposable element-derived protein domain-containing protein</fullName>
    </recommendedName>
</protein>
<dbReference type="InterPro" id="IPR029526">
    <property type="entry name" value="PGBD"/>
</dbReference>
<evidence type="ECO:0000259" key="2">
    <source>
        <dbReference type="Pfam" id="PF13843"/>
    </source>
</evidence>